<dbReference type="AlphaFoldDB" id="A0A4R7DCD0"/>
<dbReference type="EMBL" id="SNZW01000013">
    <property type="protein sequence ID" value="TDS16796.1"/>
    <property type="molecule type" value="Genomic_DNA"/>
</dbReference>
<keyword evidence="2" id="KW-1185">Reference proteome</keyword>
<name>A0A4R7DCD0_9FLAO</name>
<gene>
    <name evidence="1" type="ORF">DFQ03_1283</name>
</gene>
<accession>A0A4R7DCD0</accession>
<reference evidence="1 2" key="1">
    <citation type="submission" date="2019-03" db="EMBL/GenBank/DDBJ databases">
        <title>Genomic Encyclopedia of Type Strains, Phase III (KMG-III): the genomes of soil and plant-associated and newly described type strains.</title>
        <authorList>
            <person name="Whitman W."/>
        </authorList>
    </citation>
    <scope>NUCLEOTIDE SEQUENCE [LARGE SCALE GENOMIC DNA]</scope>
    <source>
        <strain evidence="1 2">CECT 8455</strain>
    </source>
</reference>
<comment type="caution">
    <text evidence="1">The sequence shown here is derived from an EMBL/GenBank/DDBJ whole genome shotgun (WGS) entry which is preliminary data.</text>
</comment>
<evidence type="ECO:0000313" key="1">
    <source>
        <dbReference type="EMBL" id="TDS16796.1"/>
    </source>
</evidence>
<dbReference type="Proteomes" id="UP000295274">
    <property type="component" value="Unassembled WGS sequence"/>
</dbReference>
<protein>
    <submittedName>
        <fullName evidence="1">Uncharacterized protein</fullName>
    </submittedName>
</protein>
<evidence type="ECO:0000313" key="2">
    <source>
        <dbReference type="Proteomes" id="UP000295274"/>
    </source>
</evidence>
<organism evidence="1 2">
    <name type="scientific">Maribacter caenipelagi</name>
    <dbReference type="NCBI Taxonomy" id="1447781"/>
    <lineage>
        <taxon>Bacteria</taxon>
        <taxon>Pseudomonadati</taxon>
        <taxon>Bacteroidota</taxon>
        <taxon>Flavobacteriia</taxon>
        <taxon>Flavobacteriales</taxon>
        <taxon>Flavobacteriaceae</taxon>
        <taxon>Maribacter</taxon>
    </lineage>
</organism>
<sequence length="49" mass="5901">MSVYFTDVAICCDFVKKLYQKHNALNFKRLYNFLIVKELVRVILMLPYV</sequence>
<proteinExistence type="predicted"/>